<gene>
    <name evidence="1" type="ORF">SAMN02746066_04358</name>
</gene>
<name>A0A1M7NC29_9FIRM</name>
<dbReference type="EMBL" id="FRCP01000027">
    <property type="protein sequence ID" value="SHN01256.1"/>
    <property type="molecule type" value="Genomic_DNA"/>
</dbReference>
<dbReference type="OrthoDB" id="2061119at2"/>
<evidence type="ECO:0000313" key="2">
    <source>
        <dbReference type="Proteomes" id="UP000184038"/>
    </source>
</evidence>
<dbReference type="RefSeq" id="WP_073291389.1">
    <property type="nucleotide sequence ID" value="NZ_FRCP01000027.1"/>
</dbReference>
<protein>
    <submittedName>
        <fullName evidence="1">Uncharacterized protein</fullName>
    </submittedName>
</protein>
<sequence length="159" mass="18768">MKKYYVVDKDSEVAKAYSAWKKEQYEINSTFKELAKECEIETKEYYPVVDRLWIVPTKKDREKFKDEMKKSCDGEFKKSSATSKAWVAKCKERDIKDLCRPHLMFFFSNTGRCYESMSEVNGTFYATYESKCDFECFNDAFKEIKASEYYKALEDAGAM</sequence>
<evidence type="ECO:0000313" key="1">
    <source>
        <dbReference type="EMBL" id="SHN01256.1"/>
    </source>
</evidence>
<reference evidence="1 2" key="1">
    <citation type="submission" date="2016-11" db="EMBL/GenBank/DDBJ databases">
        <authorList>
            <person name="Jaros S."/>
            <person name="Januszkiewicz K."/>
            <person name="Wedrychowicz H."/>
        </authorList>
    </citation>
    <scope>NUCLEOTIDE SEQUENCE [LARGE SCALE GENOMIC DNA]</scope>
    <source>
        <strain evidence="1 2">DSM 15930</strain>
    </source>
</reference>
<organism evidence="1 2">
    <name type="scientific">Anaerosporobacter mobilis DSM 15930</name>
    <dbReference type="NCBI Taxonomy" id="1120996"/>
    <lineage>
        <taxon>Bacteria</taxon>
        <taxon>Bacillati</taxon>
        <taxon>Bacillota</taxon>
        <taxon>Clostridia</taxon>
        <taxon>Lachnospirales</taxon>
        <taxon>Lachnospiraceae</taxon>
        <taxon>Anaerosporobacter</taxon>
    </lineage>
</organism>
<keyword evidence="2" id="KW-1185">Reference proteome</keyword>
<dbReference type="Proteomes" id="UP000184038">
    <property type="component" value="Unassembled WGS sequence"/>
</dbReference>
<proteinExistence type="predicted"/>
<dbReference type="STRING" id="1120996.SAMN02746066_04358"/>
<dbReference type="AlphaFoldDB" id="A0A1M7NC29"/>
<accession>A0A1M7NC29</accession>